<dbReference type="Gene3D" id="2.60.200.20">
    <property type="match status" value="1"/>
</dbReference>
<dbReference type="SUPFAM" id="SSF56112">
    <property type="entry name" value="Protein kinase-like (PK-like)"/>
    <property type="match status" value="1"/>
</dbReference>
<keyword evidence="5" id="KW-0723">Serine/threonine-protein kinase</keyword>
<dbReference type="SMART" id="SM00220">
    <property type="entry name" value="S_TKc"/>
    <property type="match status" value="1"/>
</dbReference>
<keyword evidence="9 11" id="KW-0067">ATP-binding</keyword>
<evidence type="ECO:0000256" key="7">
    <source>
        <dbReference type="ARBA" id="ARBA00022741"/>
    </source>
</evidence>
<dbReference type="Proteomes" id="UP000750502">
    <property type="component" value="Unassembled WGS sequence"/>
</dbReference>
<protein>
    <recommendedName>
        <fullName evidence="3">IkappaB kinase</fullName>
        <ecNumber evidence="3">2.7.11.10</ecNumber>
    </recommendedName>
</protein>
<evidence type="ECO:0000256" key="10">
    <source>
        <dbReference type="ARBA" id="ARBA00048789"/>
    </source>
</evidence>
<evidence type="ECO:0000256" key="8">
    <source>
        <dbReference type="ARBA" id="ARBA00022777"/>
    </source>
</evidence>
<dbReference type="InterPro" id="IPR017441">
    <property type="entry name" value="Protein_kinase_ATP_BS"/>
</dbReference>
<dbReference type="CDD" id="cd00060">
    <property type="entry name" value="FHA"/>
    <property type="match status" value="1"/>
</dbReference>
<dbReference type="PROSITE" id="PS00107">
    <property type="entry name" value="PROTEIN_KINASE_ATP"/>
    <property type="match status" value="1"/>
</dbReference>
<dbReference type="GO" id="GO:0005737">
    <property type="term" value="C:cytoplasm"/>
    <property type="evidence" value="ECO:0007669"/>
    <property type="project" value="UniProtKB-SubCell"/>
</dbReference>
<evidence type="ECO:0000256" key="2">
    <source>
        <dbReference type="ARBA" id="ARBA00005575"/>
    </source>
</evidence>
<keyword evidence="7 11" id="KW-0547">Nucleotide-binding</keyword>
<feature type="region of interest" description="Disordered" evidence="12">
    <location>
        <begin position="33"/>
        <end position="59"/>
    </location>
</feature>
<evidence type="ECO:0000256" key="4">
    <source>
        <dbReference type="ARBA" id="ARBA00022490"/>
    </source>
</evidence>
<dbReference type="GO" id="GO:0005524">
    <property type="term" value="F:ATP binding"/>
    <property type="evidence" value="ECO:0007669"/>
    <property type="project" value="UniProtKB-UniRule"/>
</dbReference>
<dbReference type="PROSITE" id="PS00108">
    <property type="entry name" value="PROTEIN_KINASE_ST"/>
    <property type="match status" value="1"/>
</dbReference>
<keyword evidence="8" id="KW-0418">Kinase</keyword>
<feature type="binding site" evidence="11">
    <location>
        <position position="261"/>
    </location>
    <ligand>
        <name>ATP</name>
        <dbReference type="ChEBI" id="CHEBI:30616"/>
    </ligand>
</feature>
<evidence type="ECO:0000256" key="5">
    <source>
        <dbReference type="ARBA" id="ARBA00022527"/>
    </source>
</evidence>
<evidence type="ECO:0000256" key="12">
    <source>
        <dbReference type="SAM" id="MobiDB-lite"/>
    </source>
</evidence>
<dbReference type="InterPro" id="IPR008271">
    <property type="entry name" value="Ser/Thr_kinase_AS"/>
</dbReference>
<reference evidence="15" key="1">
    <citation type="journal article" date="2020" name="bioRxiv">
        <title>Historical genomics reveals the evolutionary mechanisms behind multiple outbreaks of the host-specific coffee wilt pathogen Fusarium xylarioides.</title>
        <authorList>
            <person name="Peck D."/>
            <person name="Nowell R.W."/>
            <person name="Flood J."/>
            <person name="Ryan M.J."/>
            <person name="Barraclough T.G."/>
        </authorList>
    </citation>
    <scope>NUCLEOTIDE SEQUENCE</scope>
    <source>
        <strain evidence="15">IMI 127659i</strain>
    </source>
</reference>
<dbReference type="Pfam" id="PF00069">
    <property type="entry name" value="Pkinase"/>
    <property type="match status" value="1"/>
</dbReference>
<evidence type="ECO:0000256" key="11">
    <source>
        <dbReference type="PROSITE-ProRule" id="PRU10141"/>
    </source>
</evidence>
<comment type="catalytic activity">
    <reaction evidence="10">
        <text>L-seryl-[I-kappa-B protein] + ATP = O-phospho-L-seryl-[I-kappa-B protein] + ADP + H(+)</text>
        <dbReference type="Rhea" id="RHEA:19073"/>
        <dbReference type="Rhea" id="RHEA-COMP:13698"/>
        <dbReference type="Rhea" id="RHEA-COMP:13699"/>
        <dbReference type="ChEBI" id="CHEBI:15378"/>
        <dbReference type="ChEBI" id="CHEBI:29999"/>
        <dbReference type="ChEBI" id="CHEBI:30616"/>
        <dbReference type="ChEBI" id="CHEBI:83421"/>
        <dbReference type="ChEBI" id="CHEBI:456216"/>
        <dbReference type="EC" id="2.7.11.10"/>
    </reaction>
</comment>
<dbReference type="Pfam" id="PF00498">
    <property type="entry name" value="FHA"/>
    <property type="match status" value="1"/>
</dbReference>
<gene>
    <name evidence="15" type="ORF">H9Q72_014035</name>
</gene>
<accession>A0A9P7HCK2</accession>
<dbReference type="EC" id="2.7.11.10" evidence="3"/>
<feature type="domain" description="FHA" evidence="13">
    <location>
        <begin position="83"/>
        <end position="129"/>
    </location>
</feature>
<reference evidence="15" key="2">
    <citation type="submission" date="2020-10" db="EMBL/GenBank/DDBJ databases">
        <authorList>
            <person name="Peck L.D."/>
            <person name="Nowell R.W."/>
            <person name="Flood J."/>
            <person name="Ryan M.J."/>
            <person name="Barraclough T.G."/>
        </authorList>
    </citation>
    <scope>NUCLEOTIDE SEQUENCE</scope>
    <source>
        <strain evidence="15">IMI 127659i</strain>
    </source>
</reference>
<dbReference type="PANTHER" id="PTHR22969:SF17">
    <property type="entry name" value="INHIBITOR OF NUCLEAR FACTOR KAPPA-B KINASE SUBUNIT BETA"/>
    <property type="match status" value="1"/>
</dbReference>
<comment type="subcellular location">
    <subcellularLocation>
        <location evidence="1">Cytoplasm</location>
    </subcellularLocation>
</comment>
<evidence type="ECO:0000256" key="9">
    <source>
        <dbReference type="ARBA" id="ARBA00022840"/>
    </source>
</evidence>
<keyword evidence="16" id="KW-1185">Reference proteome</keyword>
<dbReference type="OrthoDB" id="10252171at2759"/>
<proteinExistence type="inferred from homology"/>
<dbReference type="AlphaFoldDB" id="A0A9P7HCK2"/>
<organism evidence="15 16">
    <name type="scientific">Fusarium xylarioides</name>
    <dbReference type="NCBI Taxonomy" id="221167"/>
    <lineage>
        <taxon>Eukaryota</taxon>
        <taxon>Fungi</taxon>
        <taxon>Dikarya</taxon>
        <taxon>Ascomycota</taxon>
        <taxon>Pezizomycotina</taxon>
        <taxon>Sordariomycetes</taxon>
        <taxon>Hypocreomycetidae</taxon>
        <taxon>Hypocreales</taxon>
        <taxon>Nectriaceae</taxon>
        <taxon>Fusarium</taxon>
        <taxon>Fusarium fujikuroi species complex</taxon>
    </lineage>
</organism>
<dbReference type="PROSITE" id="PS50011">
    <property type="entry name" value="PROTEIN_KINASE_DOM"/>
    <property type="match status" value="1"/>
</dbReference>
<keyword evidence="4" id="KW-0963">Cytoplasm</keyword>
<feature type="compositionally biased region" description="Basic and acidic residues" evidence="12">
    <location>
        <begin position="37"/>
        <end position="52"/>
    </location>
</feature>
<evidence type="ECO:0000313" key="16">
    <source>
        <dbReference type="Proteomes" id="UP000750502"/>
    </source>
</evidence>
<keyword evidence="6" id="KW-0808">Transferase</keyword>
<dbReference type="InterPro" id="IPR011009">
    <property type="entry name" value="Kinase-like_dom_sf"/>
</dbReference>
<dbReference type="SUPFAM" id="SSF49879">
    <property type="entry name" value="SMAD/FHA domain"/>
    <property type="match status" value="1"/>
</dbReference>
<sequence length="706" mass="78072">MEHDVIAYLYPHNDGGNRALKAIEANSRYVAPLLQPTEDRHGRRDRRERESTEPPENLGASALDYLPCLVVRFGDVPRTDKGLVFGSNPNCDVVLRAQGVSNTHFSLTFDELYRPLIKDLRSSMGTQVTYDGGGEGVRRDFCWVVGGHDIPQQKKCIVVTIPDAVSFQIMIPFHDIRSLEYIDKVNRFKLGVATAEGLLYDLSLSNPPTRLGTGANTPGTGAIYLQKKLGEGSFGVVTHLWNVSTGQERVVKAPTSKAIRKKKVDKKAWHREADIMAQISHDHIVQFIGSSFAPHPRLYMEYVPCGSLDDHEDISYDETLTILLQCLSALVYLHGLEPPIAHRDIKPANILIQYRVDGDIYVKLGDFGLSRDRAELMTLCGSEPYLAPEIYLEVERCVGNKARLGYTPAVDIWSLGVVACQLACGLPDYEDRYWNCGTDWCERIVAWFQAVLEIRPNDLVQHVLNTMVVLDPGDRFCADDCYNLVGHLGRAEAGYLHASPIAPCFKEEDYATFRYALQNDRAENLSTIVYQPRSTGATTSSYLVRSGAPPPESLSSLSRMIPQYEESGKPSSSAIRQYSSNWATGHELQHFLEDYSADDFNPLYVGSSLALHLGGDNSEWNNSEDWANQFLQESSQCSQTGAAGLHAGGGSGTTRSSIPRSESGGWYQQRWVVTAEGGNATSADDYEEMEGAALLLQAIGQGSKPS</sequence>
<comment type="similarity">
    <text evidence="2">Belongs to the protein kinase superfamily. CAMK Ser/Thr protein kinase family. CHEK2 subfamily.</text>
</comment>
<evidence type="ECO:0000256" key="1">
    <source>
        <dbReference type="ARBA" id="ARBA00004496"/>
    </source>
</evidence>
<evidence type="ECO:0000256" key="6">
    <source>
        <dbReference type="ARBA" id="ARBA00022679"/>
    </source>
</evidence>
<feature type="domain" description="Protein kinase" evidence="14">
    <location>
        <begin position="223"/>
        <end position="490"/>
    </location>
</feature>
<dbReference type="PROSITE" id="PS50006">
    <property type="entry name" value="FHA_DOMAIN"/>
    <property type="match status" value="1"/>
</dbReference>
<dbReference type="InterPro" id="IPR051180">
    <property type="entry name" value="IKK"/>
</dbReference>
<dbReference type="InterPro" id="IPR000719">
    <property type="entry name" value="Prot_kinase_dom"/>
</dbReference>
<name>A0A9P7HCK2_9HYPO</name>
<dbReference type="InterPro" id="IPR000253">
    <property type="entry name" value="FHA_dom"/>
</dbReference>
<dbReference type="Gene3D" id="1.10.510.10">
    <property type="entry name" value="Transferase(Phosphotransferase) domain 1"/>
    <property type="match status" value="1"/>
</dbReference>
<comment type="caution">
    <text evidence="15">The sequence shown here is derived from an EMBL/GenBank/DDBJ whole genome shotgun (WGS) entry which is preliminary data.</text>
</comment>
<evidence type="ECO:0000259" key="13">
    <source>
        <dbReference type="PROSITE" id="PS50006"/>
    </source>
</evidence>
<dbReference type="PANTHER" id="PTHR22969">
    <property type="entry name" value="IKB KINASE"/>
    <property type="match status" value="1"/>
</dbReference>
<dbReference type="InterPro" id="IPR008984">
    <property type="entry name" value="SMAD_FHA_dom_sf"/>
</dbReference>
<feature type="region of interest" description="Disordered" evidence="12">
    <location>
        <begin position="638"/>
        <end position="662"/>
    </location>
</feature>
<evidence type="ECO:0000313" key="15">
    <source>
        <dbReference type="EMBL" id="KAG5757824.1"/>
    </source>
</evidence>
<evidence type="ECO:0000259" key="14">
    <source>
        <dbReference type="PROSITE" id="PS50011"/>
    </source>
</evidence>
<evidence type="ECO:0000256" key="3">
    <source>
        <dbReference type="ARBA" id="ARBA00012442"/>
    </source>
</evidence>
<dbReference type="GO" id="GO:0004674">
    <property type="term" value="F:protein serine/threonine kinase activity"/>
    <property type="evidence" value="ECO:0007669"/>
    <property type="project" value="UniProtKB-KW"/>
</dbReference>
<dbReference type="EMBL" id="JADFTT010000980">
    <property type="protein sequence ID" value="KAG5757824.1"/>
    <property type="molecule type" value="Genomic_DNA"/>
</dbReference>